<dbReference type="InterPro" id="IPR014729">
    <property type="entry name" value="Rossmann-like_a/b/a_fold"/>
</dbReference>
<comment type="catalytic activity">
    <reaction evidence="8 9">
        <text>(R)-pantoate + beta-alanine + ATP = (R)-pantothenate + AMP + diphosphate + H(+)</text>
        <dbReference type="Rhea" id="RHEA:10912"/>
        <dbReference type="ChEBI" id="CHEBI:15378"/>
        <dbReference type="ChEBI" id="CHEBI:15980"/>
        <dbReference type="ChEBI" id="CHEBI:29032"/>
        <dbReference type="ChEBI" id="CHEBI:30616"/>
        <dbReference type="ChEBI" id="CHEBI:33019"/>
        <dbReference type="ChEBI" id="CHEBI:57966"/>
        <dbReference type="ChEBI" id="CHEBI:456215"/>
        <dbReference type="EC" id="6.3.2.1"/>
    </reaction>
</comment>
<evidence type="ECO:0000313" key="11">
    <source>
        <dbReference type="Proteomes" id="UP000468638"/>
    </source>
</evidence>
<name>A0A6I4ZY64_9BACI</name>
<dbReference type="OrthoDB" id="9773087at2"/>
<reference evidence="10 11" key="1">
    <citation type="submission" date="2019-11" db="EMBL/GenBank/DDBJ databases">
        <title>Genome sequences of 17 halophilic strains isolated from different environments.</title>
        <authorList>
            <person name="Furrow R.E."/>
        </authorList>
    </citation>
    <scope>NUCLEOTIDE SEQUENCE [LARGE SCALE GENOMIC DNA]</scope>
    <source>
        <strain evidence="10 11">22514_16_FS</strain>
    </source>
</reference>
<evidence type="ECO:0000256" key="6">
    <source>
        <dbReference type="ARBA" id="ARBA00022741"/>
    </source>
</evidence>
<evidence type="ECO:0000256" key="5">
    <source>
        <dbReference type="ARBA" id="ARBA00022655"/>
    </source>
</evidence>
<dbReference type="HAMAP" id="MF_00158">
    <property type="entry name" value="PanC"/>
    <property type="match status" value="1"/>
</dbReference>
<dbReference type="RefSeq" id="WP_160849941.1">
    <property type="nucleotide sequence ID" value="NZ_WMEQ01000002.1"/>
</dbReference>
<evidence type="ECO:0000256" key="1">
    <source>
        <dbReference type="ARBA" id="ARBA00004990"/>
    </source>
</evidence>
<keyword evidence="6 9" id="KW-0547">Nucleotide-binding</keyword>
<comment type="caution">
    <text evidence="10">The sequence shown here is derived from an EMBL/GenBank/DDBJ whole genome shotgun (WGS) entry which is preliminary data.</text>
</comment>
<dbReference type="GO" id="GO:0015940">
    <property type="term" value="P:pantothenate biosynthetic process"/>
    <property type="evidence" value="ECO:0007669"/>
    <property type="project" value="UniProtKB-UniRule"/>
</dbReference>
<dbReference type="InterPro" id="IPR042176">
    <property type="entry name" value="Pantoate_ligase_C"/>
</dbReference>
<comment type="miscellaneous">
    <text evidence="9">The reaction proceeds by a bi uni uni bi ping pong mechanism.</text>
</comment>
<feature type="binding site" evidence="9">
    <location>
        <position position="61"/>
    </location>
    <ligand>
        <name>beta-alanine</name>
        <dbReference type="ChEBI" id="CHEBI:57966"/>
    </ligand>
</feature>
<dbReference type="EC" id="6.3.2.1" evidence="9"/>
<feature type="binding site" evidence="9">
    <location>
        <begin position="184"/>
        <end position="187"/>
    </location>
    <ligand>
        <name>ATP</name>
        <dbReference type="ChEBI" id="CHEBI:30616"/>
    </ligand>
</feature>
<gene>
    <name evidence="9" type="primary">panC</name>
    <name evidence="10" type="ORF">GLW05_04085</name>
</gene>
<dbReference type="GO" id="GO:0004592">
    <property type="term" value="F:pantoate-beta-alanine ligase activity"/>
    <property type="evidence" value="ECO:0007669"/>
    <property type="project" value="UniProtKB-UniRule"/>
</dbReference>
<comment type="pathway">
    <text evidence="1 9">Cofactor biosynthesis; (R)-pantothenate biosynthesis; (R)-pantothenate from (R)-pantoate and beta-alanine: step 1/1.</text>
</comment>
<dbReference type="PANTHER" id="PTHR21299:SF1">
    <property type="entry name" value="PANTOATE--BETA-ALANINE LIGASE"/>
    <property type="match status" value="1"/>
</dbReference>
<evidence type="ECO:0000256" key="3">
    <source>
        <dbReference type="ARBA" id="ARBA00022490"/>
    </source>
</evidence>
<feature type="binding site" evidence="9">
    <location>
        <begin position="147"/>
        <end position="150"/>
    </location>
    <ligand>
        <name>ATP</name>
        <dbReference type="ChEBI" id="CHEBI:30616"/>
    </ligand>
</feature>
<feature type="binding site" evidence="9">
    <location>
        <position position="153"/>
    </location>
    <ligand>
        <name>(R)-pantoate</name>
        <dbReference type="ChEBI" id="CHEBI:15980"/>
    </ligand>
</feature>
<feature type="binding site" evidence="9">
    <location>
        <position position="61"/>
    </location>
    <ligand>
        <name>(R)-pantoate</name>
        <dbReference type="ChEBI" id="CHEBI:15980"/>
    </ligand>
</feature>
<dbReference type="FunFam" id="3.40.50.620:FF:000013">
    <property type="entry name" value="Pantothenate synthetase"/>
    <property type="match status" value="1"/>
</dbReference>
<keyword evidence="3 9" id="KW-0963">Cytoplasm</keyword>
<dbReference type="NCBIfam" id="TIGR00018">
    <property type="entry name" value="panC"/>
    <property type="match status" value="1"/>
</dbReference>
<feature type="active site" description="Proton donor" evidence="9">
    <location>
        <position position="37"/>
    </location>
</feature>
<dbReference type="FunFam" id="3.30.1300.10:FF:000001">
    <property type="entry name" value="Pantothenate synthetase"/>
    <property type="match status" value="1"/>
</dbReference>
<proteinExistence type="inferred from homology"/>
<keyword evidence="5 9" id="KW-0566">Pantothenate biosynthesis</keyword>
<dbReference type="CDD" id="cd00560">
    <property type="entry name" value="PanC"/>
    <property type="match status" value="1"/>
</dbReference>
<dbReference type="Gene3D" id="3.40.50.620">
    <property type="entry name" value="HUPs"/>
    <property type="match status" value="1"/>
</dbReference>
<comment type="similarity">
    <text evidence="2 9">Belongs to the pantothenate synthetase family.</text>
</comment>
<dbReference type="GO" id="GO:0005829">
    <property type="term" value="C:cytosol"/>
    <property type="evidence" value="ECO:0007669"/>
    <property type="project" value="TreeGrafter"/>
</dbReference>
<keyword evidence="7 9" id="KW-0067">ATP-binding</keyword>
<organism evidence="10 11">
    <name type="scientific">Pontibacillus yanchengensis</name>
    <dbReference type="NCBI Taxonomy" id="462910"/>
    <lineage>
        <taxon>Bacteria</taxon>
        <taxon>Bacillati</taxon>
        <taxon>Bacillota</taxon>
        <taxon>Bacilli</taxon>
        <taxon>Bacillales</taxon>
        <taxon>Bacillaceae</taxon>
        <taxon>Pontibacillus</taxon>
    </lineage>
</organism>
<dbReference type="GO" id="GO:0005524">
    <property type="term" value="F:ATP binding"/>
    <property type="evidence" value="ECO:0007669"/>
    <property type="project" value="UniProtKB-KW"/>
</dbReference>
<protein>
    <recommendedName>
        <fullName evidence="9">Pantothenate synthetase</fullName>
        <shortName evidence="9">PS</shortName>
        <ecNumber evidence="9">6.3.2.1</ecNumber>
    </recommendedName>
    <alternativeName>
        <fullName evidence="9">Pantoate--beta-alanine ligase</fullName>
    </alternativeName>
    <alternativeName>
        <fullName evidence="9">Pantoate-activating enzyme</fullName>
    </alternativeName>
</protein>
<evidence type="ECO:0000256" key="9">
    <source>
        <dbReference type="HAMAP-Rule" id="MF_00158"/>
    </source>
</evidence>
<dbReference type="InterPro" id="IPR003721">
    <property type="entry name" value="Pantoate_ligase"/>
</dbReference>
<feature type="binding site" evidence="9">
    <location>
        <begin position="30"/>
        <end position="37"/>
    </location>
    <ligand>
        <name>ATP</name>
        <dbReference type="ChEBI" id="CHEBI:30616"/>
    </ligand>
</feature>
<dbReference type="UniPathway" id="UPA00028">
    <property type="reaction ID" value="UER00005"/>
</dbReference>
<evidence type="ECO:0000256" key="8">
    <source>
        <dbReference type="ARBA" id="ARBA00048258"/>
    </source>
</evidence>
<comment type="subunit">
    <text evidence="9">Homodimer.</text>
</comment>
<dbReference type="AlphaFoldDB" id="A0A6I4ZY64"/>
<dbReference type="Pfam" id="PF02569">
    <property type="entry name" value="Pantoate_ligase"/>
    <property type="match status" value="1"/>
</dbReference>
<sequence length="290" mass="33322">MKIVKSIRDMQSYMFHLKKSGKSIGFVPTMGYLHEGHQQLMTKAREENDIVVTSIFVNPLQFGPNEDYERYPRDEVHDTNIAEKEQVDILFYPHVNEMYPKDQTIKMTVHQRVNVLCGQSRPGHFDGVVTILAKLFNIVYPDYVYFGMKDAQQVAVVDALVQDYNFPVQLRPIATVREQDGLAKSSRNVNLSNQERNEAPYIYQALLHGQELIREGEHDAQGIIQEVSHFIHTHTHGKIDYVDLLSYPDLERVNQLHEQVILAVAVYFKHARLIDNVVLDQDGSFATAIV</sequence>
<dbReference type="Proteomes" id="UP000468638">
    <property type="component" value="Unassembled WGS sequence"/>
</dbReference>
<evidence type="ECO:0000313" key="10">
    <source>
        <dbReference type="EMBL" id="MYL32772.1"/>
    </source>
</evidence>
<keyword evidence="4 9" id="KW-0436">Ligase</keyword>
<feature type="binding site" evidence="9">
    <location>
        <position position="176"/>
    </location>
    <ligand>
        <name>ATP</name>
        <dbReference type="ChEBI" id="CHEBI:30616"/>
    </ligand>
</feature>
<accession>A0A6I4ZY64</accession>
<dbReference type="Gene3D" id="3.30.1300.10">
    <property type="entry name" value="Pantoate-beta-alanine ligase, C-terminal domain"/>
    <property type="match status" value="1"/>
</dbReference>
<evidence type="ECO:0000256" key="7">
    <source>
        <dbReference type="ARBA" id="ARBA00022840"/>
    </source>
</evidence>
<evidence type="ECO:0000256" key="2">
    <source>
        <dbReference type="ARBA" id="ARBA00009256"/>
    </source>
</evidence>
<comment type="subcellular location">
    <subcellularLocation>
        <location evidence="9">Cytoplasm</location>
    </subcellularLocation>
</comment>
<dbReference type="PANTHER" id="PTHR21299">
    <property type="entry name" value="CYTIDYLATE KINASE/PANTOATE-BETA-ALANINE LIGASE"/>
    <property type="match status" value="1"/>
</dbReference>
<dbReference type="SUPFAM" id="SSF52374">
    <property type="entry name" value="Nucleotidylyl transferase"/>
    <property type="match status" value="1"/>
</dbReference>
<comment type="function">
    <text evidence="9">Catalyzes the condensation of pantoate with beta-alanine in an ATP-dependent reaction via a pantoyl-adenylate intermediate.</text>
</comment>
<dbReference type="EMBL" id="WMEQ01000002">
    <property type="protein sequence ID" value="MYL32772.1"/>
    <property type="molecule type" value="Genomic_DNA"/>
</dbReference>
<evidence type="ECO:0000256" key="4">
    <source>
        <dbReference type="ARBA" id="ARBA00022598"/>
    </source>
</evidence>